<evidence type="ECO:0000313" key="5">
    <source>
        <dbReference type="EMBL" id="MBC5727839.1"/>
    </source>
</evidence>
<keyword evidence="3" id="KW-0479">Metal-binding</keyword>
<evidence type="ECO:0000256" key="2">
    <source>
        <dbReference type="ARBA" id="ARBA00017228"/>
    </source>
</evidence>
<protein>
    <recommendedName>
        <fullName evidence="2 3">Heme chaperone HemW</fullName>
    </recommendedName>
</protein>
<dbReference type="EMBL" id="JACOPS010000002">
    <property type="protein sequence ID" value="MBC5727839.1"/>
    <property type="molecule type" value="Genomic_DNA"/>
</dbReference>
<evidence type="ECO:0000256" key="3">
    <source>
        <dbReference type="RuleBase" id="RU364116"/>
    </source>
</evidence>
<dbReference type="SFLD" id="SFLDS00029">
    <property type="entry name" value="Radical_SAM"/>
    <property type="match status" value="1"/>
</dbReference>
<keyword evidence="3" id="KW-0949">S-adenosyl-L-methionine</keyword>
<keyword evidence="3" id="KW-0143">Chaperone</keyword>
<dbReference type="NCBIfam" id="TIGR00539">
    <property type="entry name" value="hemN_rel"/>
    <property type="match status" value="1"/>
</dbReference>
<sequence length="366" mass="41166">MSKSIGLYLHIPFCKSKCPYCDFYSTRAGEYEYNDYVIALKEKLKYWSNHFNGTVKTVYIGGGTPSVLGAERLCDILSSVKENFTLESNAEITVEVNPDSGKKLDFALMKSTGFNRLSIGMQSAVPAELKKLGRIHTAEDAKHTAELAQATGITNISLDLMTGIPLQTKETLKQSVDFCAQCGVTHISSYILKIEENTKFAQIESKLNLPSDDEQAELYLYTVELLEQYGYMQYEISNFAKKGFESRHNSSYWECGEYIGIGPSAHSFFNGKRFFYDRSIENFKANKIINDGEGGTAEEFIMLSLRLKKGLDTEEYAKKYGTPLPQSFFKKTDLYVKNGFMEHNGTSFSFTPKGFLVSNTILADLI</sequence>
<keyword evidence="3" id="KW-0963">Cytoplasm</keyword>
<dbReference type="InterPro" id="IPR023404">
    <property type="entry name" value="rSAM_horseshoe"/>
</dbReference>
<keyword evidence="3" id="KW-0408">Iron</keyword>
<dbReference type="PANTHER" id="PTHR13932">
    <property type="entry name" value="COPROPORPHYRINIGEN III OXIDASE"/>
    <property type="match status" value="1"/>
</dbReference>
<keyword evidence="3" id="KW-0411">Iron-sulfur</keyword>
<evidence type="ECO:0000256" key="1">
    <source>
        <dbReference type="ARBA" id="ARBA00006100"/>
    </source>
</evidence>
<dbReference type="InterPro" id="IPR010723">
    <property type="entry name" value="HemN_C"/>
</dbReference>
<dbReference type="PANTHER" id="PTHR13932:SF5">
    <property type="entry name" value="RADICAL S-ADENOSYL METHIONINE DOMAIN-CONTAINING PROTEIN 1, MITOCHONDRIAL"/>
    <property type="match status" value="1"/>
</dbReference>
<keyword evidence="6" id="KW-1185">Reference proteome</keyword>
<dbReference type="CDD" id="cd01335">
    <property type="entry name" value="Radical_SAM"/>
    <property type="match status" value="1"/>
</dbReference>
<reference evidence="5 6" key="1">
    <citation type="submission" date="2020-08" db="EMBL/GenBank/DDBJ databases">
        <title>Genome public.</title>
        <authorList>
            <person name="Liu C."/>
            <person name="Sun Q."/>
        </authorList>
    </citation>
    <scope>NUCLEOTIDE SEQUENCE [LARGE SCALE GENOMIC DNA]</scope>
    <source>
        <strain evidence="5 6">NSJ-71</strain>
    </source>
</reference>
<comment type="caution">
    <text evidence="5">The sequence shown here is derived from an EMBL/GenBank/DDBJ whole genome shotgun (WGS) entry which is preliminary data.</text>
</comment>
<dbReference type="Pfam" id="PF04055">
    <property type="entry name" value="Radical_SAM"/>
    <property type="match status" value="1"/>
</dbReference>
<dbReference type="InterPro" id="IPR058240">
    <property type="entry name" value="rSAM_sf"/>
</dbReference>
<evidence type="ECO:0000259" key="4">
    <source>
        <dbReference type="PROSITE" id="PS51918"/>
    </source>
</evidence>
<name>A0ABR7HK11_9FIRM</name>
<dbReference type="Pfam" id="PF06969">
    <property type="entry name" value="HemN_C"/>
    <property type="match status" value="1"/>
</dbReference>
<feature type="domain" description="Radical SAM core" evidence="4">
    <location>
        <begin position="1"/>
        <end position="235"/>
    </location>
</feature>
<dbReference type="PROSITE" id="PS51918">
    <property type="entry name" value="RADICAL_SAM"/>
    <property type="match status" value="1"/>
</dbReference>
<dbReference type="Proteomes" id="UP000636755">
    <property type="component" value="Unassembled WGS sequence"/>
</dbReference>
<dbReference type="InterPro" id="IPR006638">
    <property type="entry name" value="Elp3/MiaA/NifB-like_rSAM"/>
</dbReference>
<comment type="similarity">
    <text evidence="1">Belongs to the anaerobic coproporphyrinogen-III oxidase family. HemW subfamily.</text>
</comment>
<dbReference type="SFLD" id="SFLDG01082">
    <property type="entry name" value="B12-binding_domain_containing"/>
    <property type="match status" value="1"/>
</dbReference>
<evidence type="ECO:0000313" key="6">
    <source>
        <dbReference type="Proteomes" id="UP000636755"/>
    </source>
</evidence>
<dbReference type="SFLD" id="SFLDF00288">
    <property type="entry name" value="HemN-like__clustered_with_nucl"/>
    <property type="match status" value="1"/>
</dbReference>
<dbReference type="RefSeq" id="WP_186935098.1">
    <property type="nucleotide sequence ID" value="NZ_JACOPS010000002.1"/>
</dbReference>
<accession>A0ABR7HK11</accession>
<proteinExistence type="inferred from homology"/>
<comment type="function">
    <text evidence="3">Probably acts as a heme chaperone, transferring heme to an unknown acceptor. Binds one molecule of heme per monomer, possibly covalently. Binds 1 [4Fe-4S] cluster. The cluster is coordinated with 3 cysteines and an exchangeable S-adenosyl-L-methionine.</text>
</comment>
<dbReference type="SMART" id="SM00729">
    <property type="entry name" value="Elp3"/>
    <property type="match status" value="1"/>
</dbReference>
<dbReference type="SUPFAM" id="SSF102114">
    <property type="entry name" value="Radical SAM enzymes"/>
    <property type="match status" value="1"/>
</dbReference>
<dbReference type="InterPro" id="IPR004559">
    <property type="entry name" value="HemW-like"/>
</dbReference>
<comment type="subcellular location">
    <subcellularLocation>
        <location evidence="3">Cytoplasm</location>
    </subcellularLocation>
</comment>
<gene>
    <name evidence="5" type="primary">hemW</name>
    <name evidence="5" type="ORF">H8R91_04775</name>
</gene>
<keyword evidence="3" id="KW-0349">Heme</keyword>
<dbReference type="SFLD" id="SFLDG01065">
    <property type="entry name" value="anaerobic_coproporphyrinogen-I"/>
    <property type="match status" value="1"/>
</dbReference>
<keyword evidence="3" id="KW-0004">4Fe-4S</keyword>
<organism evidence="5 6">
    <name type="scientific">Ruminococcus intestinalis</name>
    <dbReference type="NCBI Taxonomy" id="2763066"/>
    <lineage>
        <taxon>Bacteria</taxon>
        <taxon>Bacillati</taxon>
        <taxon>Bacillota</taxon>
        <taxon>Clostridia</taxon>
        <taxon>Eubacteriales</taxon>
        <taxon>Oscillospiraceae</taxon>
        <taxon>Ruminococcus</taxon>
    </lineage>
</organism>
<dbReference type="Gene3D" id="3.80.30.20">
    <property type="entry name" value="tm_1862 like domain"/>
    <property type="match status" value="1"/>
</dbReference>
<dbReference type="InterPro" id="IPR034505">
    <property type="entry name" value="Coproporphyrinogen-III_oxidase"/>
</dbReference>
<dbReference type="SFLD" id="SFLDF00562">
    <property type="entry name" value="HemN-like__clustered_with_heat"/>
    <property type="match status" value="1"/>
</dbReference>
<dbReference type="InterPro" id="IPR007197">
    <property type="entry name" value="rSAM"/>
</dbReference>